<gene>
    <name evidence="6" type="primary">ruvA</name>
    <name evidence="9" type="ORF">CLV25_10558</name>
</gene>
<comment type="subunit">
    <text evidence="6">Homotetramer. Forms an RuvA(8)-RuvB(12)-Holliday junction (HJ) complex. HJ DNA is sandwiched between 2 RuvA tetramers; dsDNA enters through RuvA and exits via RuvB. An RuvB hexamer assembles on each DNA strand where it exits the tetramer. Each RuvB hexamer is contacted by two RuvA subunits (via domain III) on 2 adjacent RuvB subunits; this complex drives branch migration. In the full resolvosome a probable DNA-RuvA(4)-RuvB(12)-RuvC(2) complex forms which resolves the HJ.</text>
</comment>
<dbReference type="GO" id="GO:0006281">
    <property type="term" value="P:DNA repair"/>
    <property type="evidence" value="ECO:0007669"/>
    <property type="project" value="UniProtKB-UniRule"/>
</dbReference>
<keyword evidence="9" id="KW-0347">Helicase</keyword>
<evidence type="ECO:0000256" key="6">
    <source>
        <dbReference type="HAMAP-Rule" id="MF_00031"/>
    </source>
</evidence>
<keyword evidence="9" id="KW-0547">Nucleotide-binding</keyword>
<organism evidence="9 10">
    <name type="scientific">Acetobacteroides hydrogenigenes</name>
    <dbReference type="NCBI Taxonomy" id="979970"/>
    <lineage>
        <taxon>Bacteria</taxon>
        <taxon>Pseudomonadati</taxon>
        <taxon>Bacteroidota</taxon>
        <taxon>Bacteroidia</taxon>
        <taxon>Bacteroidales</taxon>
        <taxon>Rikenellaceae</taxon>
        <taxon>Acetobacteroides</taxon>
    </lineage>
</organism>
<dbReference type="Gene3D" id="1.10.150.20">
    <property type="entry name" value="5' to 3' exonuclease, C-terminal subdomain"/>
    <property type="match status" value="1"/>
</dbReference>
<dbReference type="Pfam" id="PF14520">
    <property type="entry name" value="HHH_5"/>
    <property type="match status" value="1"/>
</dbReference>
<protein>
    <recommendedName>
        <fullName evidence="6">Holliday junction branch migration complex subunit RuvA</fullName>
    </recommendedName>
</protein>
<dbReference type="AlphaFoldDB" id="A0A4R2EN45"/>
<dbReference type="Gene3D" id="2.40.50.140">
    <property type="entry name" value="Nucleic acid-binding proteins"/>
    <property type="match status" value="1"/>
</dbReference>
<dbReference type="GO" id="GO:0005737">
    <property type="term" value="C:cytoplasm"/>
    <property type="evidence" value="ECO:0007669"/>
    <property type="project" value="UniProtKB-SubCell"/>
</dbReference>
<keyword evidence="2 6" id="KW-0227">DNA damage</keyword>
<dbReference type="Pfam" id="PF07499">
    <property type="entry name" value="RuvA_C"/>
    <property type="match status" value="1"/>
</dbReference>
<comment type="subcellular location">
    <subcellularLocation>
        <location evidence="6">Cytoplasm</location>
    </subcellularLocation>
</comment>
<dbReference type="GO" id="GO:0048476">
    <property type="term" value="C:Holliday junction resolvase complex"/>
    <property type="evidence" value="ECO:0007669"/>
    <property type="project" value="UniProtKB-UniRule"/>
</dbReference>
<dbReference type="HAMAP" id="MF_00031">
    <property type="entry name" value="DNA_HJ_migration_RuvA"/>
    <property type="match status" value="1"/>
</dbReference>
<evidence type="ECO:0000256" key="1">
    <source>
        <dbReference type="ARBA" id="ARBA00022490"/>
    </source>
</evidence>
<evidence type="ECO:0000259" key="7">
    <source>
        <dbReference type="Pfam" id="PF01330"/>
    </source>
</evidence>
<dbReference type="GO" id="GO:0009378">
    <property type="term" value="F:four-way junction helicase activity"/>
    <property type="evidence" value="ECO:0007669"/>
    <property type="project" value="InterPro"/>
</dbReference>
<keyword evidence="1 6" id="KW-0963">Cytoplasm</keyword>
<evidence type="ECO:0000259" key="8">
    <source>
        <dbReference type="Pfam" id="PF07499"/>
    </source>
</evidence>
<proteinExistence type="inferred from homology"/>
<name>A0A4R2EN45_9BACT</name>
<dbReference type="Proteomes" id="UP000294830">
    <property type="component" value="Unassembled WGS sequence"/>
</dbReference>
<dbReference type="RefSeq" id="WP_131838878.1">
    <property type="nucleotide sequence ID" value="NZ_SLWB01000005.1"/>
</dbReference>
<feature type="domain" description="DNA helicase Holliday junction RuvA type" evidence="7">
    <location>
        <begin position="1"/>
        <end position="60"/>
    </location>
</feature>
<reference evidence="9 10" key="1">
    <citation type="submission" date="2019-03" db="EMBL/GenBank/DDBJ databases">
        <title>Genomic Encyclopedia of Archaeal and Bacterial Type Strains, Phase II (KMG-II): from individual species to whole genera.</title>
        <authorList>
            <person name="Goeker M."/>
        </authorList>
    </citation>
    <scope>NUCLEOTIDE SEQUENCE [LARGE SCALE GENOMIC DNA]</scope>
    <source>
        <strain evidence="9 10">RL-C</strain>
    </source>
</reference>
<accession>A0A4R2EN45</accession>
<dbReference type="InterPro" id="IPR013849">
    <property type="entry name" value="DNA_helicase_Holl-junc_RuvA_I"/>
</dbReference>
<dbReference type="InterPro" id="IPR010994">
    <property type="entry name" value="RuvA_2-like"/>
</dbReference>
<dbReference type="GO" id="GO:0000400">
    <property type="term" value="F:four-way junction DNA binding"/>
    <property type="evidence" value="ECO:0007669"/>
    <property type="project" value="UniProtKB-UniRule"/>
</dbReference>
<evidence type="ECO:0000256" key="2">
    <source>
        <dbReference type="ARBA" id="ARBA00022763"/>
    </source>
</evidence>
<dbReference type="InterPro" id="IPR011114">
    <property type="entry name" value="RuvA_C"/>
</dbReference>
<sequence>MFEYVKGNLIEITPSNAIVEAYGFGYNLHISVNTYSKIHQQKDVKLYLHHVVREDAELLFAFADKVERDLFRLLIGVSGVGPNTARIMLSSLTPAEVATAITTEDLNRIKSVKGIGLKTAQRVLVDLKGKVGSELIEGEMLPVGGNVAREEALSALVTLGFAKANVEKVLDAILKENGALTVEDIIKSALKRL</sequence>
<dbReference type="GO" id="GO:0009379">
    <property type="term" value="C:Holliday junction helicase complex"/>
    <property type="evidence" value="ECO:0007669"/>
    <property type="project" value="InterPro"/>
</dbReference>
<dbReference type="InterPro" id="IPR036267">
    <property type="entry name" value="RuvA_C_sf"/>
</dbReference>
<dbReference type="SUPFAM" id="SSF47781">
    <property type="entry name" value="RuvA domain 2-like"/>
    <property type="match status" value="1"/>
</dbReference>
<dbReference type="GO" id="GO:0005524">
    <property type="term" value="F:ATP binding"/>
    <property type="evidence" value="ECO:0007669"/>
    <property type="project" value="InterPro"/>
</dbReference>
<evidence type="ECO:0000313" key="9">
    <source>
        <dbReference type="EMBL" id="TCN68856.1"/>
    </source>
</evidence>
<keyword evidence="4 6" id="KW-0233">DNA recombination</keyword>
<keyword evidence="10" id="KW-1185">Reference proteome</keyword>
<dbReference type="EMBL" id="SLWB01000005">
    <property type="protein sequence ID" value="TCN68856.1"/>
    <property type="molecule type" value="Genomic_DNA"/>
</dbReference>
<dbReference type="SUPFAM" id="SSF50249">
    <property type="entry name" value="Nucleic acid-binding proteins"/>
    <property type="match status" value="1"/>
</dbReference>
<dbReference type="GO" id="GO:0006310">
    <property type="term" value="P:DNA recombination"/>
    <property type="evidence" value="ECO:0007669"/>
    <property type="project" value="UniProtKB-UniRule"/>
</dbReference>
<comment type="similarity">
    <text evidence="6">Belongs to the RuvA family.</text>
</comment>
<dbReference type="InterPro" id="IPR000085">
    <property type="entry name" value="RuvA"/>
</dbReference>
<keyword evidence="3 6" id="KW-0238">DNA-binding</keyword>
<evidence type="ECO:0000256" key="3">
    <source>
        <dbReference type="ARBA" id="ARBA00023125"/>
    </source>
</evidence>
<keyword evidence="9" id="KW-0067">ATP-binding</keyword>
<dbReference type="CDD" id="cd14332">
    <property type="entry name" value="UBA_RuvA_C"/>
    <property type="match status" value="1"/>
</dbReference>
<dbReference type="Pfam" id="PF01330">
    <property type="entry name" value="RuvA_N"/>
    <property type="match status" value="1"/>
</dbReference>
<keyword evidence="5 6" id="KW-0234">DNA repair</keyword>
<evidence type="ECO:0000256" key="5">
    <source>
        <dbReference type="ARBA" id="ARBA00023204"/>
    </source>
</evidence>
<comment type="function">
    <text evidence="6">The RuvA-RuvB-RuvC complex processes Holliday junction (HJ) DNA during genetic recombination and DNA repair, while the RuvA-RuvB complex plays an important role in the rescue of blocked DNA replication forks via replication fork reversal (RFR). RuvA specifically binds to HJ cruciform DNA, conferring on it an open structure. The RuvB hexamer acts as an ATP-dependent pump, pulling dsDNA into and through the RuvAB complex. HJ branch migration allows RuvC to scan DNA until it finds its consensus sequence, where it cleaves and resolves the cruciform DNA.</text>
</comment>
<feature type="domain" description="Holliday junction DNA helicase RuvA C-terminal" evidence="8">
    <location>
        <begin position="148"/>
        <end position="193"/>
    </location>
</feature>
<comment type="caution">
    <text evidence="6">Lacks conserved residue(s) required for the propagation of feature annotation.</text>
</comment>
<evidence type="ECO:0000256" key="4">
    <source>
        <dbReference type="ARBA" id="ARBA00023172"/>
    </source>
</evidence>
<dbReference type="NCBIfam" id="TIGR00084">
    <property type="entry name" value="ruvA"/>
    <property type="match status" value="1"/>
</dbReference>
<comment type="domain">
    <text evidence="6">Has three domains with a flexible linker between the domains II and III and assumes an 'L' shape. Domain III is highly mobile and contacts RuvB.</text>
</comment>
<comment type="caution">
    <text evidence="9">The sequence shown here is derived from an EMBL/GenBank/DDBJ whole genome shotgun (WGS) entry which is preliminary data.</text>
</comment>
<feature type="region of interest" description="Domain III" evidence="6">
    <location>
        <begin position="147"/>
        <end position="193"/>
    </location>
</feature>
<keyword evidence="9" id="KW-0378">Hydrolase</keyword>
<dbReference type="OrthoDB" id="5293449at2"/>
<evidence type="ECO:0000313" key="10">
    <source>
        <dbReference type="Proteomes" id="UP000294830"/>
    </source>
</evidence>
<dbReference type="SUPFAM" id="SSF46929">
    <property type="entry name" value="DNA helicase RuvA subunit, C-terminal domain"/>
    <property type="match status" value="1"/>
</dbReference>
<dbReference type="InterPro" id="IPR012340">
    <property type="entry name" value="NA-bd_OB-fold"/>
</dbReference>
<dbReference type="Gene3D" id="1.10.8.10">
    <property type="entry name" value="DNA helicase RuvA subunit, C-terminal domain"/>
    <property type="match status" value="1"/>
</dbReference>